<gene>
    <name evidence="2" type="ORF">AKO1_001525</name>
</gene>
<proteinExistence type="predicted"/>
<sequence>MSFKSHQDVEDIKKQRPIKEDDDVKHKVSVSPWKPDGETPDLPEFEVQACEVKKRVSLLTLIPEQHFCLYTKLGERLPYGYYLDKGIKSLFMVLNEDNQNFCSFIQVQDKKLAEQYKINFQNRSWKKQKIEHKNAKAYAEERDKLERIVDAWCFEKDEDEEDDESDESKEINKAERGAPVKKKLKRENDSDDDDDFCKSEIKQFITEVRKNSAAIFKEWSKFSTHFKSTEDQEQFFEDLERCILPFKVKLDYYNCESLVRIYSPIKTGNFIDTRMYHHFRSRAHFIESWRSIVCFVGSLDSSDQSTKGIKNIKNKGDVDVRSTFVEDYIDVHEKIKGRINDVSTWKTFLFGDLPLSDHRFALFLCAASGLMSIRQGDDRRRANLFNQMSETGGVYNLILKNLQHDVDSDVDDAVDISL</sequence>
<evidence type="ECO:0000313" key="2">
    <source>
        <dbReference type="EMBL" id="KAL0486620.1"/>
    </source>
</evidence>
<keyword evidence="3" id="KW-1185">Reference proteome</keyword>
<dbReference type="Proteomes" id="UP001431209">
    <property type="component" value="Unassembled WGS sequence"/>
</dbReference>
<protein>
    <submittedName>
        <fullName evidence="2">GyrB</fullName>
    </submittedName>
</protein>
<feature type="compositionally biased region" description="Basic and acidic residues" evidence="1">
    <location>
        <begin position="168"/>
        <end position="178"/>
    </location>
</feature>
<dbReference type="EMBL" id="JAOPGA020001252">
    <property type="protein sequence ID" value="KAL0486620.1"/>
    <property type="molecule type" value="Genomic_DNA"/>
</dbReference>
<feature type="compositionally biased region" description="Basic and acidic residues" evidence="1">
    <location>
        <begin position="1"/>
        <end position="26"/>
    </location>
</feature>
<evidence type="ECO:0000256" key="1">
    <source>
        <dbReference type="SAM" id="MobiDB-lite"/>
    </source>
</evidence>
<reference evidence="2 3" key="1">
    <citation type="submission" date="2024-03" db="EMBL/GenBank/DDBJ databases">
        <title>The Acrasis kona genome and developmental transcriptomes reveal deep origins of eukaryotic multicellular pathways.</title>
        <authorList>
            <person name="Sheikh S."/>
            <person name="Fu C.-J."/>
            <person name="Brown M.W."/>
            <person name="Baldauf S.L."/>
        </authorList>
    </citation>
    <scope>NUCLEOTIDE SEQUENCE [LARGE SCALE GENOMIC DNA]</scope>
    <source>
        <strain evidence="2 3">ATCC MYA-3509</strain>
    </source>
</reference>
<dbReference type="AlphaFoldDB" id="A0AAW2ZAZ0"/>
<organism evidence="2 3">
    <name type="scientific">Acrasis kona</name>
    <dbReference type="NCBI Taxonomy" id="1008807"/>
    <lineage>
        <taxon>Eukaryota</taxon>
        <taxon>Discoba</taxon>
        <taxon>Heterolobosea</taxon>
        <taxon>Tetramitia</taxon>
        <taxon>Eutetramitia</taxon>
        <taxon>Acrasidae</taxon>
        <taxon>Acrasis</taxon>
    </lineage>
</organism>
<feature type="region of interest" description="Disordered" evidence="1">
    <location>
        <begin position="159"/>
        <end position="193"/>
    </location>
</feature>
<feature type="region of interest" description="Disordered" evidence="1">
    <location>
        <begin position="1"/>
        <end position="40"/>
    </location>
</feature>
<evidence type="ECO:0000313" key="3">
    <source>
        <dbReference type="Proteomes" id="UP001431209"/>
    </source>
</evidence>
<accession>A0AAW2ZAZ0</accession>
<comment type="caution">
    <text evidence="2">The sequence shown here is derived from an EMBL/GenBank/DDBJ whole genome shotgun (WGS) entry which is preliminary data.</text>
</comment>
<name>A0AAW2ZAZ0_9EUKA</name>